<dbReference type="Gene3D" id="1.10.10.10">
    <property type="entry name" value="Winged helix-like DNA-binding domain superfamily/Winged helix DNA-binding domain"/>
    <property type="match status" value="1"/>
</dbReference>
<dbReference type="EMBL" id="UGMN01000004">
    <property type="protein sequence ID" value="STV40911.1"/>
    <property type="molecule type" value="Genomic_DNA"/>
</dbReference>
<keyword evidence="2" id="KW-0805">Transcription regulation</keyword>
<dbReference type="InterPro" id="IPR036390">
    <property type="entry name" value="WH_DNA-bd_sf"/>
</dbReference>
<dbReference type="InterPro" id="IPR036388">
    <property type="entry name" value="WH-like_DNA-bd_sf"/>
</dbReference>
<feature type="domain" description="HTH gntR-type" evidence="5">
    <location>
        <begin position="19"/>
        <end position="87"/>
    </location>
</feature>
<evidence type="ECO:0000259" key="5">
    <source>
        <dbReference type="PROSITE" id="PS50949"/>
    </source>
</evidence>
<proteinExistence type="predicted"/>
<dbReference type="PANTHER" id="PTHR46577:SF1">
    <property type="entry name" value="HTH-TYPE TRANSCRIPTIONAL REGULATORY PROTEIN GABR"/>
    <property type="match status" value="1"/>
</dbReference>
<dbReference type="Proteomes" id="UP000254387">
    <property type="component" value="Unassembled WGS sequence"/>
</dbReference>
<evidence type="ECO:0000313" key="7">
    <source>
        <dbReference type="Proteomes" id="UP000254387"/>
    </source>
</evidence>
<organism evidence="6 7">
    <name type="scientific">Klebsiella pneumoniae</name>
    <dbReference type="NCBI Taxonomy" id="573"/>
    <lineage>
        <taxon>Bacteria</taxon>
        <taxon>Pseudomonadati</taxon>
        <taxon>Pseudomonadota</taxon>
        <taxon>Gammaproteobacteria</taxon>
        <taxon>Enterobacterales</taxon>
        <taxon>Enterobacteriaceae</taxon>
        <taxon>Klebsiella/Raoultella group</taxon>
        <taxon>Klebsiella</taxon>
        <taxon>Klebsiella pneumoniae complex</taxon>
    </lineage>
</organism>
<evidence type="ECO:0000256" key="1">
    <source>
        <dbReference type="ARBA" id="ARBA00022898"/>
    </source>
</evidence>
<dbReference type="CDD" id="cd07377">
    <property type="entry name" value="WHTH_GntR"/>
    <property type="match status" value="1"/>
</dbReference>
<accession>A0A378BGR5</accession>
<dbReference type="Pfam" id="PF00392">
    <property type="entry name" value="GntR"/>
    <property type="match status" value="1"/>
</dbReference>
<dbReference type="InterPro" id="IPR000524">
    <property type="entry name" value="Tscrpt_reg_HTH_GntR"/>
</dbReference>
<keyword evidence="1" id="KW-0663">Pyridoxal phosphate</keyword>
<name>A0A378BGR5_KLEPN</name>
<protein>
    <submittedName>
        <fullName evidence="6">Transcriptional regulator GabR</fullName>
    </submittedName>
</protein>
<dbReference type="InterPro" id="IPR051446">
    <property type="entry name" value="HTH_trans_reg/aminotransferase"/>
</dbReference>
<dbReference type="GO" id="GO:0003677">
    <property type="term" value="F:DNA binding"/>
    <property type="evidence" value="ECO:0007669"/>
    <property type="project" value="UniProtKB-KW"/>
</dbReference>
<dbReference type="SUPFAM" id="SSF46785">
    <property type="entry name" value="Winged helix' DNA-binding domain"/>
    <property type="match status" value="1"/>
</dbReference>
<dbReference type="PANTHER" id="PTHR46577">
    <property type="entry name" value="HTH-TYPE TRANSCRIPTIONAL REGULATORY PROTEIN GABR"/>
    <property type="match status" value="1"/>
</dbReference>
<evidence type="ECO:0000256" key="2">
    <source>
        <dbReference type="ARBA" id="ARBA00023015"/>
    </source>
</evidence>
<evidence type="ECO:0000256" key="4">
    <source>
        <dbReference type="ARBA" id="ARBA00023163"/>
    </source>
</evidence>
<keyword evidence="3" id="KW-0238">DNA-binding</keyword>
<reference evidence="6 7" key="1">
    <citation type="submission" date="2018-06" db="EMBL/GenBank/DDBJ databases">
        <authorList>
            <consortium name="Pathogen Informatics"/>
            <person name="Doyle S."/>
        </authorList>
    </citation>
    <scope>NUCLEOTIDE SEQUENCE [LARGE SCALE GENOMIC DNA]</scope>
    <source>
        <strain evidence="6 7">NCTC5053</strain>
    </source>
</reference>
<keyword evidence="4" id="KW-0804">Transcription</keyword>
<gene>
    <name evidence="6" type="primary">gabR_4</name>
    <name evidence="6" type="ORF">NCTC5053_04640</name>
</gene>
<dbReference type="GO" id="GO:0003700">
    <property type="term" value="F:DNA-binding transcription factor activity"/>
    <property type="evidence" value="ECO:0007669"/>
    <property type="project" value="InterPro"/>
</dbReference>
<dbReference type="PRINTS" id="PR00035">
    <property type="entry name" value="HTHGNTR"/>
</dbReference>
<dbReference type="PROSITE" id="PS50949">
    <property type="entry name" value="HTH_GNTR"/>
    <property type="match status" value="1"/>
</dbReference>
<dbReference type="AlphaFoldDB" id="A0A378BGR5"/>
<evidence type="ECO:0000256" key="3">
    <source>
        <dbReference type="ARBA" id="ARBA00023125"/>
    </source>
</evidence>
<evidence type="ECO:0000313" key="6">
    <source>
        <dbReference type="EMBL" id="STV40911.1"/>
    </source>
</evidence>
<dbReference type="SMART" id="SM00345">
    <property type="entry name" value="HTH_GNTR"/>
    <property type="match status" value="1"/>
</dbReference>
<sequence>MRSLVGDLVLVRLQEERDPLLHKRLYNALRRAILDGSLAPQSRLPPSRDLAGELGVSRNTILTTYEQLLAEGYVVSRRGSGTFVAQTAPESSLTAKEERENNSLAAPTAHLSRRGQHLLGQVSASPRQWGAFIPGVPDVNAFPTRCSVRSRPASAVGPNRSGLAIAATVAPRNCSRRWWIICACRAASTVSQIKFLSPRGSTRRSGHPHAV</sequence>